<feature type="region of interest" description="Disordered" evidence="1">
    <location>
        <begin position="26"/>
        <end position="50"/>
    </location>
</feature>
<feature type="chain" id="PRO_5002756023" description="PRC-barrel domain-containing protein" evidence="2">
    <location>
        <begin position="23"/>
        <end position="118"/>
    </location>
</feature>
<evidence type="ECO:0000256" key="1">
    <source>
        <dbReference type="SAM" id="MobiDB-lite"/>
    </source>
</evidence>
<evidence type="ECO:0000256" key="2">
    <source>
        <dbReference type="SAM" id="SignalP"/>
    </source>
</evidence>
<dbReference type="EMBL" id="CP000927">
    <property type="protein sequence ID" value="ABZ71279.1"/>
    <property type="molecule type" value="Genomic_DNA"/>
</dbReference>
<evidence type="ECO:0000313" key="3">
    <source>
        <dbReference type="EMBL" id="ABZ71279.1"/>
    </source>
</evidence>
<dbReference type="HOGENOM" id="CLU_2068881_0_0_5"/>
<reference evidence="3" key="1">
    <citation type="submission" date="2008-01" db="EMBL/GenBank/DDBJ databases">
        <title>Complete sequence of chromosome of Caulobacter sp. K31.</title>
        <authorList>
            <consortium name="US DOE Joint Genome Institute"/>
            <person name="Copeland A."/>
            <person name="Lucas S."/>
            <person name="Lapidus A."/>
            <person name="Barry K."/>
            <person name="Glavina del Rio T."/>
            <person name="Dalin E."/>
            <person name="Tice H."/>
            <person name="Pitluck S."/>
            <person name="Bruce D."/>
            <person name="Goodwin L."/>
            <person name="Thompson L.S."/>
            <person name="Brettin T."/>
            <person name="Detter J.C."/>
            <person name="Han C."/>
            <person name="Schmutz J."/>
            <person name="Larimer F."/>
            <person name="Land M."/>
            <person name="Hauser L."/>
            <person name="Kyrpides N."/>
            <person name="Kim E."/>
            <person name="Stephens C."/>
            <person name="Richardson P."/>
        </authorList>
    </citation>
    <scope>NUCLEOTIDE SEQUENCE [LARGE SCALE GENOMIC DNA]</scope>
    <source>
        <strain evidence="3">K31</strain>
    </source>
</reference>
<proteinExistence type="predicted"/>
<evidence type="ECO:0008006" key="4">
    <source>
        <dbReference type="Google" id="ProtNLM"/>
    </source>
</evidence>
<sequence precursor="true">MRSFLTLGAATIALAIAAPALAQTTAPAAPTQAPAAPAPAPTAAAPVAAGQPVKDNSGAVIGSVAEVKPDAAGKSMATIKMDDKTFAVDVANLAVRDGATLINASKAEIEGMLGGVKK</sequence>
<keyword evidence="2" id="KW-0732">Signal</keyword>
<feature type="signal peptide" evidence="2">
    <location>
        <begin position="1"/>
        <end position="22"/>
    </location>
</feature>
<organism evidence="3">
    <name type="scientific">Caulobacter sp. (strain K31)</name>
    <dbReference type="NCBI Taxonomy" id="366602"/>
    <lineage>
        <taxon>Bacteria</taxon>
        <taxon>Pseudomonadati</taxon>
        <taxon>Pseudomonadota</taxon>
        <taxon>Alphaproteobacteria</taxon>
        <taxon>Caulobacterales</taxon>
        <taxon>Caulobacteraceae</taxon>
        <taxon>Caulobacter</taxon>
    </lineage>
</organism>
<protein>
    <recommendedName>
        <fullName evidence="4">PRC-barrel domain-containing protein</fullName>
    </recommendedName>
</protein>
<gene>
    <name evidence="3" type="ordered locus">Caul_2151</name>
</gene>
<dbReference type="KEGG" id="cak:Caul_2151"/>
<accession>B0T7U1</accession>
<name>B0T7U1_CAUSK</name>
<dbReference type="AlphaFoldDB" id="B0T7U1"/>
<dbReference type="OrthoDB" id="7193255at2"/>